<keyword evidence="4" id="KW-1185">Reference proteome</keyword>
<dbReference type="Pfam" id="PF02517">
    <property type="entry name" value="Rce1-like"/>
    <property type="match status" value="1"/>
</dbReference>
<keyword evidence="3" id="KW-0378">Hydrolase</keyword>
<dbReference type="InterPro" id="IPR003675">
    <property type="entry name" value="Rce1/LyrA-like_dom"/>
</dbReference>
<dbReference type="GO" id="GO:0008237">
    <property type="term" value="F:metallopeptidase activity"/>
    <property type="evidence" value="ECO:0007669"/>
    <property type="project" value="UniProtKB-KW"/>
</dbReference>
<evidence type="ECO:0000313" key="3">
    <source>
        <dbReference type="EMBL" id="MDM9632686.1"/>
    </source>
</evidence>
<keyword evidence="1" id="KW-1133">Transmembrane helix</keyword>
<organism evidence="3 4">
    <name type="scientific">Robiginitalea aurantiaca</name>
    <dbReference type="NCBI Taxonomy" id="3056915"/>
    <lineage>
        <taxon>Bacteria</taxon>
        <taxon>Pseudomonadati</taxon>
        <taxon>Bacteroidota</taxon>
        <taxon>Flavobacteriia</taxon>
        <taxon>Flavobacteriales</taxon>
        <taxon>Flavobacteriaceae</taxon>
        <taxon>Robiginitalea</taxon>
    </lineage>
</organism>
<feature type="domain" description="CAAX prenyl protease 2/Lysostaphin resistance protein A-like" evidence="2">
    <location>
        <begin position="126"/>
        <end position="214"/>
    </location>
</feature>
<feature type="transmembrane region" description="Helical" evidence="1">
    <location>
        <begin position="168"/>
        <end position="192"/>
    </location>
</feature>
<feature type="transmembrane region" description="Helical" evidence="1">
    <location>
        <begin position="204"/>
        <end position="225"/>
    </location>
</feature>
<keyword evidence="3" id="KW-0645">Protease</keyword>
<accession>A0ABT7WIC9</accession>
<reference evidence="3" key="1">
    <citation type="submission" date="2023-06" db="EMBL/GenBank/DDBJ databases">
        <title>Robiginitalea aurantiacus sp. nov. and Algoriphagus sediminis sp. nov., isolated from coastal sediment.</title>
        <authorList>
            <person name="Zhou Z.Y."/>
            <person name="An J."/>
            <person name="Jia Y.W."/>
            <person name="Du Z.J."/>
        </authorList>
    </citation>
    <scope>NUCLEOTIDE SEQUENCE</scope>
    <source>
        <strain evidence="3">M39</strain>
    </source>
</reference>
<dbReference type="EMBL" id="JAUDUY010000013">
    <property type="protein sequence ID" value="MDM9632686.1"/>
    <property type="molecule type" value="Genomic_DNA"/>
</dbReference>
<dbReference type="Proteomes" id="UP001174839">
    <property type="component" value="Unassembled WGS sequence"/>
</dbReference>
<keyword evidence="3" id="KW-0482">Metalloprotease</keyword>
<keyword evidence="1" id="KW-0472">Membrane</keyword>
<evidence type="ECO:0000313" key="4">
    <source>
        <dbReference type="Proteomes" id="UP001174839"/>
    </source>
</evidence>
<protein>
    <submittedName>
        <fullName evidence="3">CPBP family intramembrane metalloprotease</fullName>
        <ecNumber evidence="3">3.4.-.-</ecNumber>
    </submittedName>
</protein>
<evidence type="ECO:0000256" key="1">
    <source>
        <dbReference type="SAM" id="Phobius"/>
    </source>
</evidence>
<proteinExistence type="predicted"/>
<evidence type="ECO:0000259" key="2">
    <source>
        <dbReference type="Pfam" id="PF02517"/>
    </source>
</evidence>
<sequence>MLFLINERVVIPYLDQLGVSQLILFLTYISPFALFFIVALYGYRAEGNPWNWKALKARFRYKPIKGKMWLWTLLFVAVDTASYVAVYKLAFPLVKKIHDAFPTPEVVTNFMNNGETFAGYSVHGNWWLLGLFLILYFLNVVGEEVLWRGYLWPRQELTHGKYTWIVHGLLWTSFHLFAPYNAVMVLPGALFMSYVTQRYQNNTIFLISHATLNGIPLIMLLMNIIG</sequence>
<name>A0ABT7WIC9_9FLAO</name>
<comment type="caution">
    <text evidence="3">The sequence shown here is derived from an EMBL/GenBank/DDBJ whole genome shotgun (WGS) entry which is preliminary data.</text>
</comment>
<feature type="transmembrane region" description="Helical" evidence="1">
    <location>
        <begin position="22"/>
        <end position="43"/>
    </location>
</feature>
<feature type="transmembrane region" description="Helical" evidence="1">
    <location>
        <begin position="126"/>
        <end position="147"/>
    </location>
</feature>
<keyword evidence="1" id="KW-0812">Transmembrane</keyword>
<feature type="transmembrane region" description="Helical" evidence="1">
    <location>
        <begin position="68"/>
        <end position="86"/>
    </location>
</feature>
<gene>
    <name evidence="3" type="ORF">QU605_14505</name>
</gene>
<dbReference type="EC" id="3.4.-.-" evidence="3"/>